<dbReference type="Gene3D" id="2.60.40.420">
    <property type="entry name" value="Cupredoxins - blue copper proteins"/>
    <property type="match status" value="1"/>
</dbReference>
<name>A0ABY5Y9W0_9FLAO</name>
<gene>
    <name evidence="4" type="ORF">NYZ99_05425</name>
</gene>
<evidence type="ECO:0000313" key="4">
    <source>
        <dbReference type="EMBL" id="UWX55838.1"/>
    </source>
</evidence>
<dbReference type="InterPro" id="IPR008972">
    <property type="entry name" value="Cupredoxin"/>
</dbReference>
<dbReference type="EMBL" id="CP104205">
    <property type="protein sequence ID" value="UWX55838.1"/>
    <property type="molecule type" value="Genomic_DNA"/>
</dbReference>
<proteinExistence type="predicted"/>
<dbReference type="CDD" id="cd00920">
    <property type="entry name" value="Cupredoxin"/>
    <property type="match status" value="1"/>
</dbReference>
<dbReference type="InterPro" id="IPR000923">
    <property type="entry name" value="BlueCu_1"/>
</dbReference>
<dbReference type="SUPFAM" id="SSF49503">
    <property type="entry name" value="Cupredoxins"/>
    <property type="match status" value="1"/>
</dbReference>
<organism evidence="4 5">
    <name type="scientific">Maribacter litopenaei</name>
    <dbReference type="NCBI Taxonomy" id="2976127"/>
    <lineage>
        <taxon>Bacteria</taxon>
        <taxon>Pseudomonadati</taxon>
        <taxon>Bacteroidota</taxon>
        <taxon>Flavobacteriia</taxon>
        <taxon>Flavobacteriales</taxon>
        <taxon>Flavobacteriaceae</taxon>
        <taxon>Maribacter</taxon>
    </lineage>
</organism>
<dbReference type="Proteomes" id="UP001059209">
    <property type="component" value="Chromosome"/>
</dbReference>
<keyword evidence="2" id="KW-0186">Copper</keyword>
<sequence>MKKLKFSAVYLEIILILFFVSSCNQHKEGKEMAEHVERDSTTINREYTLEASMLGYFAPDGTRNPTLKANKGDRVRITIINMENMTHDVSMEKLGVKSNTLNEVGESTSITFWAESDDTYFCTIPGHRAAGMVGDFKIVEGNFSSSVIAGIVPFKNGKPINVGFERGNLSDWQAQGDAFKNPLFTRNDSIHKLNTKIGFDGDYFLSSGGIGILKKREY</sequence>
<dbReference type="RefSeq" id="WP_260574261.1">
    <property type="nucleotide sequence ID" value="NZ_CP104205.1"/>
</dbReference>
<evidence type="ECO:0000256" key="2">
    <source>
        <dbReference type="ARBA" id="ARBA00023008"/>
    </source>
</evidence>
<dbReference type="PROSITE" id="PS51257">
    <property type="entry name" value="PROKAR_LIPOPROTEIN"/>
    <property type="match status" value="1"/>
</dbReference>
<accession>A0ABY5Y9W0</accession>
<evidence type="ECO:0000259" key="3">
    <source>
        <dbReference type="Pfam" id="PF00127"/>
    </source>
</evidence>
<dbReference type="Pfam" id="PF00127">
    <property type="entry name" value="Copper-bind"/>
    <property type="match status" value="1"/>
</dbReference>
<evidence type="ECO:0000256" key="1">
    <source>
        <dbReference type="ARBA" id="ARBA00022723"/>
    </source>
</evidence>
<reference evidence="4" key="1">
    <citation type="submission" date="2022-09" db="EMBL/GenBank/DDBJ databases">
        <title>Maribacter litopenaei sp. nov., isolated from the intestinal tract of the Pacific White Shrimp, Litopenaeus vannamei.</title>
        <authorList>
            <person name="Kim S.Y."/>
            <person name="Hwang C.Y."/>
        </authorList>
    </citation>
    <scope>NUCLEOTIDE SEQUENCE</scope>
    <source>
        <strain evidence="4">HL-LV01</strain>
    </source>
</reference>
<evidence type="ECO:0000313" key="5">
    <source>
        <dbReference type="Proteomes" id="UP001059209"/>
    </source>
</evidence>
<keyword evidence="1" id="KW-0479">Metal-binding</keyword>
<protein>
    <submittedName>
        <fullName evidence="4">Cupredoxin domain-containing protein</fullName>
    </submittedName>
</protein>
<feature type="domain" description="Blue (type 1) copper" evidence="3">
    <location>
        <begin position="79"/>
        <end position="137"/>
    </location>
</feature>
<keyword evidence="5" id="KW-1185">Reference proteome</keyword>